<feature type="active site" description="Nucleophile" evidence="2">
    <location>
        <position position="151"/>
    </location>
</feature>
<dbReference type="PANTHER" id="PTHR46394">
    <property type="entry name" value="ANNEXIN"/>
    <property type="match status" value="1"/>
</dbReference>
<dbReference type="Proteomes" id="UP000009173">
    <property type="component" value="Plasmid pDVUL01"/>
</dbReference>
<dbReference type="InterPro" id="IPR016035">
    <property type="entry name" value="Acyl_Trfase/lysoPLipase"/>
</dbReference>
<feature type="region of interest" description="Disordered" evidence="3">
    <location>
        <begin position="322"/>
        <end position="481"/>
    </location>
</feature>
<dbReference type="GO" id="GO:0016042">
    <property type="term" value="P:lipid catabolic process"/>
    <property type="evidence" value="ECO:0007669"/>
    <property type="project" value="UniProtKB-UniRule"/>
</dbReference>
<feature type="active site" description="Proton acceptor" evidence="2">
    <location>
        <position position="295"/>
    </location>
</feature>
<name>A0A0H3ACC0_NITV4</name>
<feature type="short sequence motif" description="GXGXXG" evidence="2">
    <location>
        <begin position="120"/>
        <end position="125"/>
    </location>
</feature>
<evidence type="ECO:0000313" key="6">
    <source>
        <dbReference type="Proteomes" id="UP000009173"/>
    </source>
</evidence>
<dbReference type="InterPro" id="IPR052580">
    <property type="entry name" value="Lipid_Hydrolase"/>
</dbReference>
<accession>A0A0H3ACC0</accession>
<proteinExistence type="predicted"/>
<evidence type="ECO:0000256" key="3">
    <source>
        <dbReference type="SAM" id="MobiDB-lite"/>
    </source>
</evidence>
<protein>
    <submittedName>
        <fullName evidence="5">Patatin</fullName>
    </submittedName>
</protein>
<evidence type="ECO:0000313" key="5">
    <source>
        <dbReference type="EMBL" id="ABM30053.1"/>
    </source>
</evidence>
<dbReference type="Pfam" id="PF01734">
    <property type="entry name" value="Patatin"/>
    <property type="match status" value="1"/>
</dbReference>
<dbReference type="PROSITE" id="PS51635">
    <property type="entry name" value="PNPLA"/>
    <property type="match status" value="1"/>
</dbReference>
<dbReference type="AlphaFoldDB" id="A0A0H3ACC0"/>
<keyword evidence="1 2" id="KW-0443">Lipid metabolism</keyword>
<dbReference type="CDD" id="cd07207">
    <property type="entry name" value="Pat_ExoU_VipD_like"/>
    <property type="match status" value="1"/>
</dbReference>
<dbReference type="SUPFAM" id="SSF52151">
    <property type="entry name" value="FabD/lysophospholipase-like"/>
    <property type="match status" value="1"/>
</dbReference>
<dbReference type="HOGENOM" id="CLU_465206_0_0_7"/>
<evidence type="ECO:0000259" key="4">
    <source>
        <dbReference type="PROSITE" id="PS51635"/>
    </source>
</evidence>
<keyword evidence="2" id="KW-0442">Lipid degradation</keyword>
<organism evidence="5 6">
    <name type="scientific">Nitratidesulfovibrio vulgaris (strain DP4)</name>
    <name type="common">Desulfovibrio vulgaris</name>
    <dbReference type="NCBI Taxonomy" id="391774"/>
    <lineage>
        <taxon>Bacteria</taxon>
        <taxon>Pseudomonadati</taxon>
        <taxon>Thermodesulfobacteriota</taxon>
        <taxon>Desulfovibrionia</taxon>
        <taxon>Desulfovibrionales</taxon>
        <taxon>Desulfovibrionaceae</taxon>
        <taxon>Nitratidesulfovibrio</taxon>
    </lineage>
</organism>
<evidence type="ECO:0000256" key="1">
    <source>
        <dbReference type="ARBA" id="ARBA00023098"/>
    </source>
</evidence>
<dbReference type="KEGG" id="dvl:Dvul_3042"/>
<feature type="domain" description="PNPLA" evidence="4">
    <location>
        <begin position="116"/>
        <end position="308"/>
    </location>
</feature>
<dbReference type="InterPro" id="IPR002641">
    <property type="entry name" value="PNPLA_dom"/>
</dbReference>
<feature type="short sequence motif" description="GXSXG" evidence="2">
    <location>
        <begin position="149"/>
        <end position="153"/>
    </location>
</feature>
<keyword evidence="5" id="KW-0614">Plasmid</keyword>
<dbReference type="Gene3D" id="3.40.1090.10">
    <property type="entry name" value="Cytosolic phospholipase A2 catalytic domain"/>
    <property type="match status" value="2"/>
</dbReference>
<keyword evidence="2" id="KW-0378">Hydrolase</keyword>
<gene>
    <name evidence="5" type="ordered locus">Dvul_3042</name>
</gene>
<dbReference type="GO" id="GO:0016787">
    <property type="term" value="F:hydrolase activity"/>
    <property type="evidence" value="ECO:0007669"/>
    <property type="project" value="UniProtKB-UniRule"/>
</dbReference>
<feature type="compositionally biased region" description="Gly residues" evidence="3">
    <location>
        <begin position="428"/>
        <end position="439"/>
    </location>
</feature>
<comment type="caution">
    <text evidence="2">Lacks conserved residue(s) required for the propagation of feature annotation.</text>
</comment>
<reference evidence="6" key="1">
    <citation type="journal article" date="2009" name="Environ. Microbiol.">
        <title>Contribution of mobile genetic elements to Desulfovibrio vulgaris genome plasticity.</title>
        <authorList>
            <person name="Walker C.B."/>
            <person name="Stolyar S."/>
            <person name="Chivian D."/>
            <person name="Pinel N."/>
            <person name="Gabster J.A."/>
            <person name="Dehal P.S."/>
            <person name="He Z."/>
            <person name="Yang Z.K."/>
            <person name="Yen H.C."/>
            <person name="Zhou J."/>
            <person name="Wall J.D."/>
            <person name="Hazen T.C."/>
            <person name="Arkin A.P."/>
            <person name="Stahl D.A."/>
        </authorList>
    </citation>
    <scope>NUCLEOTIDE SEQUENCE [LARGE SCALE GENOMIC DNA]</scope>
    <source>
        <strain evidence="6">DP4</strain>
        <plasmid evidence="6">Plasmid pDVUL01</plasmid>
    </source>
</reference>
<geneLocation type="plasmid" evidence="5 6">
    <name>pDVUL01</name>
</geneLocation>
<dbReference type="EMBL" id="CP000528">
    <property type="protein sequence ID" value="ABM30053.1"/>
    <property type="molecule type" value="Genomic_DNA"/>
</dbReference>
<evidence type="ECO:0000256" key="2">
    <source>
        <dbReference type="PROSITE-ProRule" id="PRU01161"/>
    </source>
</evidence>
<sequence length="586" mass="62496">MDGDGGGDGRGEGATSSALRGASCRVRADPGRCRRHPALVTRRVSGRASGGAHPAGHVGRVRAGSTRWRTVGSHRKACRECKGGIARRGASSPEGIGHHRTTRLCDDEGMIMYRNIVFKGGGIKGLAYAGALRAMGRHGMLRDVRRTAGTSSGAMAAVFLALGATPDQMVDILLRTPFHKFMDGSRWLGGDLQRLVRDFGWFKGEVLERWARSNIGVLTGKPHMTFGELRQRAEVEPGRFLDLTVVGANLSRETPELFNAERTPDTPIHEALRISMSIPLFFTAVRNSRGEVLVDGSVIWNYPISLYDRARYVMHGDHVRGDAGHGEAGRSGATQDAAGRCDTSGWNVPPRDASRVGAGQGDAMHGSAVRGEDGPGAASPDACGRRLTGQGDAMHGEDGQADTPPGESRQGDARQNVALRGDAAPGEYGPGASGPGASGPGDARQGEAGRGVARGDTPRQGSAGRGDAGQGDARPHNPDAVTFNRETLGFMVESRHGEELLHHDVTPVADFRTYLRSILGFITDSMHSAYLSEHDWKRTVLIDALGVRTTDFQISREQVRSLIDSGDRCVEAFIASRKGYRDGGMA</sequence>
<dbReference type="PANTHER" id="PTHR46394:SF1">
    <property type="entry name" value="PNPLA DOMAIN-CONTAINING PROTEIN"/>
    <property type="match status" value="1"/>
</dbReference>
<feature type="region of interest" description="Disordered" evidence="3">
    <location>
        <begin position="1"/>
        <end position="23"/>
    </location>
</feature>